<gene>
    <name evidence="1" type="ORF">CVN68_21730</name>
</gene>
<dbReference type="EMBL" id="CP024923">
    <property type="protein sequence ID" value="ATY34256.1"/>
    <property type="molecule type" value="Genomic_DNA"/>
</dbReference>
<evidence type="ECO:0000313" key="1">
    <source>
        <dbReference type="EMBL" id="ATY34256.1"/>
    </source>
</evidence>
<keyword evidence="2" id="KW-1185">Reference proteome</keyword>
<evidence type="ECO:0000313" key="2">
    <source>
        <dbReference type="Proteomes" id="UP000229081"/>
    </source>
</evidence>
<dbReference type="OrthoDB" id="938855at2"/>
<reference evidence="1 2" key="1">
    <citation type="submission" date="2017-11" db="EMBL/GenBank/DDBJ databases">
        <title>Complete genome sequence of Sphingomonas sp. Strain Cra20, a psychrotolerant potential plant growth promoting rhizobacteria.</title>
        <authorList>
            <person name="Luo Y."/>
        </authorList>
    </citation>
    <scope>NUCLEOTIDE SEQUENCE [LARGE SCALE GENOMIC DNA]</scope>
    <source>
        <strain evidence="1 2">Cra20</strain>
    </source>
</reference>
<evidence type="ECO:0008006" key="3">
    <source>
        <dbReference type="Google" id="ProtNLM"/>
    </source>
</evidence>
<protein>
    <recommendedName>
        <fullName evidence="3">Methyltransferase FkbM domain-containing protein</fullName>
    </recommendedName>
</protein>
<dbReference type="Proteomes" id="UP000229081">
    <property type="component" value="Chromosome"/>
</dbReference>
<dbReference type="RefSeq" id="WP_100284045.1">
    <property type="nucleotide sequence ID" value="NZ_CP024923.1"/>
</dbReference>
<dbReference type="AlphaFoldDB" id="A0A2K8MND9"/>
<sequence length="297" mass="33580">MSSKPVTNDEPVDLGLFVRRAHSQYGEDGILRELFERKGIKHGYFCEFGAWDGQHLSNTYAMYENGWSGCYIEGLAERFEDLKRNITREEMALVCAFVRASGEDTLDNILDRSLPSGTPLDLLSIDIDSDDLAIWESVQRHRAKVVIIEFNPTIPIDVRYKNAPGKNRGNSPLSIYEFATSQDYELVAATHCNLIFADRAFNNGQFRTLTLQDLGANRGYRYFFGYDGTLMQVDPSTGGDVIEREFYVVPWSNTVFPQPIPRAFRKFAEGSLPWKISGVLSRVAAVASRPITALKRR</sequence>
<organism evidence="1 2">
    <name type="scientific">Sphingomonas psychrotolerans</name>
    <dbReference type="NCBI Taxonomy" id="1327635"/>
    <lineage>
        <taxon>Bacteria</taxon>
        <taxon>Pseudomonadati</taxon>
        <taxon>Pseudomonadota</taxon>
        <taxon>Alphaproteobacteria</taxon>
        <taxon>Sphingomonadales</taxon>
        <taxon>Sphingomonadaceae</taxon>
        <taxon>Sphingomonas</taxon>
    </lineage>
</organism>
<name>A0A2K8MND9_9SPHN</name>
<dbReference type="KEGG" id="sphc:CVN68_21730"/>
<accession>A0A2K8MND9</accession>
<proteinExistence type="predicted"/>